<evidence type="ECO:0000313" key="2">
    <source>
        <dbReference type="EMBL" id="MBB3898432.1"/>
    </source>
</evidence>
<dbReference type="Proteomes" id="UP000553193">
    <property type="component" value="Unassembled WGS sequence"/>
</dbReference>
<keyword evidence="1" id="KW-0812">Transmembrane</keyword>
<dbReference type="AlphaFoldDB" id="A0A840AC11"/>
<organism evidence="2 3">
    <name type="scientific">Roseococcus suduntuyensis</name>
    <dbReference type="NCBI Taxonomy" id="455361"/>
    <lineage>
        <taxon>Bacteria</taxon>
        <taxon>Pseudomonadati</taxon>
        <taxon>Pseudomonadota</taxon>
        <taxon>Alphaproteobacteria</taxon>
        <taxon>Acetobacterales</taxon>
        <taxon>Roseomonadaceae</taxon>
        <taxon>Roseococcus</taxon>
    </lineage>
</organism>
<protein>
    <submittedName>
        <fullName evidence="2">Uncharacterized protein</fullName>
    </submittedName>
</protein>
<accession>A0A840AC11</accession>
<name>A0A840AC11_9PROT</name>
<reference evidence="2 3" key="1">
    <citation type="submission" date="2020-08" db="EMBL/GenBank/DDBJ databases">
        <title>Genomic Encyclopedia of Type Strains, Phase IV (KMG-IV): sequencing the most valuable type-strain genomes for metagenomic binning, comparative biology and taxonomic classification.</title>
        <authorList>
            <person name="Goeker M."/>
        </authorList>
    </citation>
    <scope>NUCLEOTIDE SEQUENCE [LARGE SCALE GENOMIC DNA]</scope>
    <source>
        <strain evidence="2 3">DSM 19979</strain>
    </source>
</reference>
<proteinExistence type="predicted"/>
<dbReference type="EMBL" id="JACIDJ010000002">
    <property type="protein sequence ID" value="MBB3898432.1"/>
    <property type="molecule type" value="Genomic_DNA"/>
</dbReference>
<dbReference type="RefSeq" id="WP_184383493.1">
    <property type="nucleotide sequence ID" value="NZ_JACIDJ010000002.1"/>
</dbReference>
<gene>
    <name evidence="2" type="ORF">GGQ83_001869</name>
</gene>
<comment type="caution">
    <text evidence="2">The sequence shown here is derived from an EMBL/GenBank/DDBJ whole genome shotgun (WGS) entry which is preliminary data.</text>
</comment>
<feature type="transmembrane region" description="Helical" evidence="1">
    <location>
        <begin position="6"/>
        <end position="28"/>
    </location>
</feature>
<keyword evidence="1" id="KW-0472">Membrane</keyword>
<keyword evidence="3" id="KW-1185">Reference proteome</keyword>
<evidence type="ECO:0000256" key="1">
    <source>
        <dbReference type="SAM" id="Phobius"/>
    </source>
</evidence>
<evidence type="ECO:0000313" key="3">
    <source>
        <dbReference type="Proteomes" id="UP000553193"/>
    </source>
</evidence>
<sequence>MATGAPFIAGISIAGLPTAGLGIGRACIMRRATTGPRPITAAIITDGTEGAQSRHALAMRGAWN</sequence>
<keyword evidence="1" id="KW-1133">Transmembrane helix</keyword>